<evidence type="ECO:0000313" key="1">
    <source>
        <dbReference type="EMBL" id="VDO23841.1"/>
    </source>
</evidence>
<dbReference type="WBParaSite" id="BTMF_0000917801-mRNA-1">
    <property type="protein sequence ID" value="BTMF_0000917801-mRNA-1"/>
    <property type="gene ID" value="BTMF_0000917801"/>
</dbReference>
<organism evidence="3">
    <name type="scientific">Brugia timori</name>
    <dbReference type="NCBI Taxonomy" id="42155"/>
    <lineage>
        <taxon>Eukaryota</taxon>
        <taxon>Metazoa</taxon>
        <taxon>Ecdysozoa</taxon>
        <taxon>Nematoda</taxon>
        <taxon>Chromadorea</taxon>
        <taxon>Rhabditida</taxon>
        <taxon>Spirurina</taxon>
        <taxon>Spiruromorpha</taxon>
        <taxon>Filarioidea</taxon>
        <taxon>Onchocercidae</taxon>
        <taxon>Brugia</taxon>
    </lineage>
</organism>
<sequence>MKLSLCKLMMNLANFSFVINHKNILYPVPNYCGQRNVLLKKSSLMRDYIFYGIKNKLFLVQASILTFLKFQYFSCFGICNKKKVSSKYSPTIVHIISQI</sequence>
<dbReference type="AlphaFoldDB" id="A0A0R3QN93"/>
<evidence type="ECO:0000313" key="3">
    <source>
        <dbReference type="WBParaSite" id="BTMF_0000917801-mRNA-1"/>
    </source>
</evidence>
<accession>A0A0R3QN93</accession>
<reference evidence="1 2" key="2">
    <citation type="submission" date="2018-11" db="EMBL/GenBank/DDBJ databases">
        <authorList>
            <consortium name="Pathogen Informatics"/>
        </authorList>
    </citation>
    <scope>NUCLEOTIDE SEQUENCE [LARGE SCALE GENOMIC DNA]</scope>
</reference>
<gene>
    <name evidence="1" type="ORF">BTMF_LOCUS7229</name>
</gene>
<evidence type="ECO:0000313" key="2">
    <source>
        <dbReference type="Proteomes" id="UP000280834"/>
    </source>
</evidence>
<protein>
    <submittedName>
        <fullName evidence="3">ZP domain-containing protein</fullName>
    </submittedName>
</protein>
<dbReference type="EMBL" id="UZAG01015861">
    <property type="protein sequence ID" value="VDO23841.1"/>
    <property type="molecule type" value="Genomic_DNA"/>
</dbReference>
<reference evidence="3" key="1">
    <citation type="submission" date="2017-02" db="UniProtKB">
        <authorList>
            <consortium name="WormBaseParasite"/>
        </authorList>
    </citation>
    <scope>IDENTIFICATION</scope>
</reference>
<dbReference type="Proteomes" id="UP000280834">
    <property type="component" value="Unassembled WGS sequence"/>
</dbReference>
<keyword evidence="2" id="KW-1185">Reference proteome</keyword>
<name>A0A0R3QN93_9BILA</name>
<proteinExistence type="predicted"/>